<comment type="caution">
    <text evidence="1">The sequence shown here is derived from an EMBL/GenBank/DDBJ whole genome shotgun (WGS) entry which is preliminary data.</text>
</comment>
<evidence type="ECO:0000313" key="2">
    <source>
        <dbReference type="Proteomes" id="UP001597459"/>
    </source>
</evidence>
<evidence type="ECO:0000313" key="1">
    <source>
        <dbReference type="EMBL" id="MFD2589695.1"/>
    </source>
</evidence>
<sequence>MKQRLSFFNQEDLPEEFNNSVKRKEKVVLISQGHHSSLVWYPTKKQEIFYIPYLTQYSNLTYGVRIIQQQGNLEPQQLDFEITIQGINNQDGIYCYHIDRKQVYINNNIPDTTVEELASMCGEVLYPVLIDFFDYTIKNSKQIKERWDTLKKKIYNSFQGEYVEKYITATEKVIQNEVILNRALKQDMFLALFTHIAETRAYDKNLTAEVLFNFPIIPFTTPIRYVGEQSVQKQYTPYNTIQVTYKGKITDDRGVAELRNKKRFSTQTSTEKIMPKGNCNLQYDLDRKTGMLKFCTAEITIDLDGDLRSNIITINELQS</sequence>
<evidence type="ECO:0008006" key="3">
    <source>
        <dbReference type="Google" id="ProtNLM"/>
    </source>
</evidence>
<reference evidence="2" key="1">
    <citation type="journal article" date="2019" name="Int. J. Syst. Evol. Microbiol.">
        <title>The Global Catalogue of Microorganisms (GCM) 10K type strain sequencing project: providing services to taxonomists for standard genome sequencing and annotation.</title>
        <authorList>
            <consortium name="The Broad Institute Genomics Platform"/>
            <consortium name="The Broad Institute Genome Sequencing Center for Infectious Disease"/>
            <person name="Wu L."/>
            <person name="Ma J."/>
        </authorList>
    </citation>
    <scope>NUCLEOTIDE SEQUENCE [LARGE SCALE GENOMIC DNA]</scope>
    <source>
        <strain evidence="2">KCTC 42423</strain>
    </source>
</reference>
<organism evidence="1 2">
    <name type="scientific">Aquimarina hainanensis</name>
    <dbReference type="NCBI Taxonomy" id="1578017"/>
    <lineage>
        <taxon>Bacteria</taxon>
        <taxon>Pseudomonadati</taxon>
        <taxon>Bacteroidota</taxon>
        <taxon>Flavobacteriia</taxon>
        <taxon>Flavobacteriales</taxon>
        <taxon>Flavobacteriaceae</taxon>
        <taxon>Aquimarina</taxon>
    </lineage>
</organism>
<gene>
    <name evidence="1" type="ORF">ACFSTE_02565</name>
</gene>
<name>A0ABW5N561_9FLAO</name>
<dbReference type="EMBL" id="JBHULX010000001">
    <property type="protein sequence ID" value="MFD2589695.1"/>
    <property type="molecule type" value="Genomic_DNA"/>
</dbReference>
<accession>A0ABW5N561</accession>
<protein>
    <recommendedName>
        <fullName evidence="3">BppU N-terminal domain-containing protein</fullName>
    </recommendedName>
</protein>
<dbReference type="Proteomes" id="UP001597459">
    <property type="component" value="Unassembled WGS sequence"/>
</dbReference>
<proteinExistence type="predicted"/>
<keyword evidence="2" id="KW-1185">Reference proteome</keyword>
<dbReference type="RefSeq" id="WP_378258354.1">
    <property type="nucleotide sequence ID" value="NZ_JBHSJV010000001.1"/>
</dbReference>